<comment type="similarity">
    <text evidence="8">Belongs to the NhaC Na(+)/H(+) (TC 2.A.35) antiporter family.</text>
</comment>
<dbReference type="Proteomes" id="UP000254329">
    <property type="component" value="Unassembled WGS sequence"/>
</dbReference>
<feature type="transmembrane region" description="Helical" evidence="9">
    <location>
        <begin position="12"/>
        <end position="31"/>
    </location>
</feature>
<feature type="transmembrane region" description="Helical" evidence="9">
    <location>
        <begin position="359"/>
        <end position="381"/>
    </location>
</feature>
<feature type="transmembrane region" description="Helical" evidence="9">
    <location>
        <begin position="109"/>
        <end position="129"/>
    </location>
</feature>
<keyword evidence="7 9" id="KW-0472">Membrane</keyword>
<feature type="transmembrane region" description="Helical" evidence="9">
    <location>
        <begin position="439"/>
        <end position="464"/>
    </location>
</feature>
<feature type="transmembrane region" description="Helical" evidence="9">
    <location>
        <begin position="261"/>
        <end position="281"/>
    </location>
</feature>
<evidence type="ECO:0000256" key="5">
    <source>
        <dbReference type="ARBA" id="ARBA00022692"/>
    </source>
</evidence>
<comment type="subcellular location">
    <subcellularLocation>
        <location evidence="1">Cell membrane</location>
        <topology evidence="1">Multi-pass membrane protein</topology>
    </subcellularLocation>
</comment>
<gene>
    <name evidence="11" type="primary">nhaC</name>
    <name evidence="11" type="ORF">NCTC1659_00610</name>
</gene>
<organism evidence="11 12">
    <name type="scientific">Canicola haemoglobinophilus</name>
    <dbReference type="NCBI Taxonomy" id="733"/>
    <lineage>
        <taxon>Bacteria</taxon>
        <taxon>Pseudomonadati</taxon>
        <taxon>Pseudomonadota</taxon>
        <taxon>Gammaproteobacteria</taxon>
        <taxon>Pasteurellales</taxon>
        <taxon>Pasteurellaceae</taxon>
        <taxon>Canicola</taxon>
    </lineage>
</organism>
<keyword evidence="3" id="KW-0050">Antiport</keyword>
<dbReference type="NCBIfam" id="TIGR00931">
    <property type="entry name" value="antiport_nhaC"/>
    <property type="match status" value="1"/>
</dbReference>
<keyword evidence="2" id="KW-0813">Transport</keyword>
<dbReference type="PANTHER" id="PTHR33451:SF3">
    <property type="entry name" value="MALATE-2H(+)_NA(+)-LACTATE ANTIPORTER"/>
    <property type="match status" value="1"/>
</dbReference>
<evidence type="ECO:0000256" key="7">
    <source>
        <dbReference type="ARBA" id="ARBA00023136"/>
    </source>
</evidence>
<dbReference type="RefSeq" id="WP_078219258.1">
    <property type="nucleotide sequence ID" value="NZ_MUXZ01000042.1"/>
</dbReference>
<dbReference type="InterPro" id="IPR018461">
    <property type="entry name" value="Na/H_Antiport_NhaC-like_C"/>
</dbReference>
<evidence type="ECO:0000256" key="9">
    <source>
        <dbReference type="SAM" id="Phobius"/>
    </source>
</evidence>
<evidence type="ECO:0000256" key="1">
    <source>
        <dbReference type="ARBA" id="ARBA00004651"/>
    </source>
</evidence>
<evidence type="ECO:0000256" key="8">
    <source>
        <dbReference type="ARBA" id="ARBA00038435"/>
    </source>
</evidence>
<feature type="transmembrane region" description="Helical" evidence="9">
    <location>
        <begin position="38"/>
        <end position="55"/>
    </location>
</feature>
<evidence type="ECO:0000256" key="2">
    <source>
        <dbReference type="ARBA" id="ARBA00022448"/>
    </source>
</evidence>
<dbReference type="AlphaFoldDB" id="A0A1V4AYS1"/>
<dbReference type="GO" id="GO:0005886">
    <property type="term" value="C:plasma membrane"/>
    <property type="evidence" value="ECO:0007669"/>
    <property type="project" value="UniProtKB-SubCell"/>
</dbReference>
<proteinExistence type="inferred from homology"/>
<dbReference type="Pfam" id="PF03553">
    <property type="entry name" value="Na_H_antiporter"/>
    <property type="match status" value="1"/>
</dbReference>
<protein>
    <submittedName>
        <fullName evidence="11">Na(+)/H(+) antiporter</fullName>
    </submittedName>
</protein>
<name>A0A1V4AYS1_9PAST</name>
<feature type="transmembrane region" description="Helical" evidence="9">
    <location>
        <begin position="321"/>
        <end position="347"/>
    </location>
</feature>
<keyword evidence="4" id="KW-1003">Cell membrane</keyword>
<sequence length="467" mass="49551">MNNEAKIPTLMQALSPILVMLILLGLGYAFFDLPAEPLMVISCVFAGFLVKKLGYNYSDILSAIANKIAKTMPALLILITVGLLIGTWIAGGTIPMMIYYGLKIIDPKFLYITALVLTSIVSVCTGTSWGSAGTIGVAFMGVAIGLDANLAATAGAVVAGAYFGDKLSPLSDTTNIASAATGVDLYEHIAHLLYTTLPSFLLSAIVYVVYGMSSNFHDVATPEKVLAMLTGLEQIYHFNVVLLLIPIVIILWGSITKKPTIPVMLLSASVAILNAIFVQGFSLHDVINSAVNGFNISMINNDLSVSADLARLLNRGGMNSMMGTLLICFCALSFAGILSLSGALDVIIKHLLKLVKSTVSLIFTTILCGLTMIGVTCNGQISILIPGEMLKDAYIERGLHPKNLSRTVEDAATIIEPILPWTAAGAYMAGTLGVSTLSYLPWAILCWSGIVFAILWGMTGFGIAKLK</sequence>
<keyword evidence="6 9" id="KW-1133">Transmembrane helix</keyword>
<keyword evidence="12" id="KW-1185">Reference proteome</keyword>
<evidence type="ECO:0000256" key="6">
    <source>
        <dbReference type="ARBA" id="ARBA00022989"/>
    </source>
</evidence>
<dbReference type="PANTHER" id="PTHR33451">
    <property type="entry name" value="MALATE-2H(+)/NA(+)-LACTATE ANTIPORTER"/>
    <property type="match status" value="1"/>
</dbReference>
<dbReference type="STRING" id="733.B0186_10195"/>
<dbReference type="InterPro" id="IPR004770">
    <property type="entry name" value="Na/H_antiport_NhaC"/>
</dbReference>
<dbReference type="InterPro" id="IPR052180">
    <property type="entry name" value="NhaC_Na-H+_Antiporter"/>
</dbReference>
<evidence type="ECO:0000313" key="11">
    <source>
        <dbReference type="EMBL" id="STO59361.1"/>
    </source>
</evidence>
<evidence type="ECO:0000256" key="3">
    <source>
        <dbReference type="ARBA" id="ARBA00022449"/>
    </source>
</evidence>
<feature type="domain" description="Na+/H+ antiporter NhaC-like C-terminal" evidence="10">
    <location>
        <begin position="160"/>
        <end position="461"/>
    </location>
</feature>
<feature type="transmembrane region" description="Helical" evidence="9">
    <location>
        <begin position="75"/>
        <end position="102"/>
    </location>
</feature>
<evidence type="ECO:0000313" key="12">
    <source>
        <dbReference type="Proteomes" id="UP000254329"/>
    </source>
</evidence>
<dbReference type="GO" id="GO:0015297">
    <property type="term" value="F:antiporter activity"/>
    <property type="evidence" value="ECO:0007669"/>
    <property type="project" value="UniProtKB-KW"/>
</dbReference>
<feature type="transmembrane region" description="Helical" evidence="9">
    <location>
        <begin position="235"/>
        <end position="254"/>
    </location>
</feature>
<feature type="transmembrane region" description="Helical" evidence="9">
    <location>
        <begin position="192"/>
        <end position="210"/>
    </location>
</feature>
<evidence type="ECO:0000259" key="10">
    <source>
        <dbReference type="Pfam" id="PF03553"/>
    </source>
</evidence>
<dbReference type="EMBL" id="UGHF01000001">
    <property type="protein sequence ID" value="STO59361.1"/>
    <property type="molecule type" value="Genomic_DNA"/>
</dbReference>
<evidence type="ECO:0000256" key="4">
    <source>
        <dbReference type="ARBA" id="ARBA00022475"/>
    </source>
</evidence>
<reference evidence="11 12" key="1">
    <citation type="submission" date="2018-06" db="EMBL/GenBank/DDBJ databases">
        <authorList>
            <consortium name="Pathogen Informatics"/>
            <person name="Doyle S."/>
        </authorList>
    </citation>
    <scope>NUCLEOTIDE SEQUENCE [LARGE SCALE GENOMIC DNA]</scope>
    <source>
        <strain evidence="11 12">NCTC1659</strain>
    </source>
</reference>
<accession>A0A1V4AYS1</accession>
<keyword evidence="5 9" id="KW-0812">Transmembrane</keyword>
<feature type="transmembrane region" description="Helical" evidence="9">
    <location>
        <begin position="135"/>
        <end position="163"/>
    </location>
</feature>